<dbReference type="EC" id="1.2.1.68" evidence="5"/>
<sequence length="464" mass="49317">MPHTSLLPAFQRLRAASRAEPAPGAAARRDSLERLAALVRAQAPALAAAIDADFGGRSPDETRLLEVVPLLRGIRYAQRRLAGWMRDERRPVEWPFLPGRAWVRHEPLGVVGILSPWNYPLLLALSPLTDALAAGNRVFLKPSERTPRFADLLARLLAEAFPPDQVMVATGDVSVAQAFAALPFDHLLFTGSTATGRLVARAAAENLTPVTLELGGKSPALVAADYGLERAARSIAFGKFLNAGQTCIAPDYALVPRAGLERFGRAVIAAAERAYPSLAGNADYSAVPGVAAQQRLAAALAEAEAAGARILRHGGGDAAGRIAPAVVLEPPPGGLLLQEEIFGPILPVLGYDDLEQALALIAARERPLALYCFSGDRATWRRVLDGATSGGATLNGTLLHIAQDGLPFGGIGASGMGHYHGRWGFDTFSKLKPVLFQSRLSGIGLAAPPYSQRTRWLMRLMGRL</sequence>
<dbReference type="GO" id="GO:0004029">
    <property type="term" value="F:aldehyde dehydrogenase (NAD+) activity"/>
    <property type="evidence" value="ECO:0007669"/>
    <property type="project" value="TreeGrafter"/>
</dbReference>
<evidence type="ECO:0000256" key="2">
    <source>
        <dbReference type="ARBA" id="ARBA00023002"/>
    </source>
</evidence>
<keyword evidence="3" id="KW-0520">NAD</keyword>
<proteinExistence type="inferred from homology"/>
<dbReference type="InterPro" id="IPR016160">
    <property type="entry name" value="Ald_DH_CS_CYS"/>
</dbReference>
<dbReference type="PROSITE" id="PS00687">
    <property type="entry name" value="ALDEHYDE_DEHYDR_GLU"/>
    <property type="match status" value="1"/>
</dbReference>
<evidence type="ECO:0000313" key="5">
    <source>
        <dbReference type="EMBL" id="OIQ89357.1"/>
    </source>
</evidence>
<dbReference type="InterPro" id="IPR012394">
    <property type="entry name" value="Aldehyde_DH_NAD(P)"/>
</dbReference>
<protein>
    <submittedName>
        <fullName evidence="5">Coniferyl aldehyde dehydrogenase</fullName>
        <ecNumber evidence="5">1.2.1.68</ecNumber>
    </submittedName>
</protein>
<dbReference type="SUPFAM" id="SSF53720">
    <property type="entry name" value="ALDH-like"/>
    <property type="match status" value="1"/>
</dbReference>
<accession>A0A1J5RMK2</accession>
<dbReference type="InterPro" id="IPR016161">
    <property type="entry name" value="Ald_DH/histidinol_DH"/>
</dbReference>
<dbReference type="PANTHER" id="PTHR43570">
    <property type="entry name" value="ALDEHYDE DEHYDROGENASE"/>
    <property type="match status" value="1"/>
</dbReference>
<dbReference type="AlphaFoldDB" id="A0A1J5RMK2"/>
<dbReference type="Pfam" id="PF00171">
    <property type="entry name" value="Aldedh"/>
    <property type="match status" value="1"/>
</dbReference>
<organism evidence="5">
    <name type="scientific">mine drainage metagenome</name>
    <dbReference type="NCBI Taxonomy" id="410659"/>
    <lineage>
        <taxon>unclassified sequences</taxon>
        <taxon>metagenomes</taxon>
        <taxon>ecological metagenomes</taxon>
    </lineage>
</organism>
<name>A0A1J5RMK2_9ZZZZ</name>
<evidence type="ECO:0000256" key="1">
    <source>
        <dbReference type="ARBA" id="ARBA00009986"/>
    </source>
</evidence>
<keyword evidence="2 5" id="KW-0560">Oxidoreductase</keyword>
<evidence type="ECO:0000259" key="4">
    <source>
        <dbReference type="Pfam" id="PF00171"/>
    </source>
</evidence>
<comment type="caution">
    <text evidence="5">The sequence shown here is derived from an EMBL/GenBank/DDBJ whole genome shotgun (WGS) entry which is preliminary data.</text>
</comment>
<feature type="domain" description="Aldehyde dehydrogenase" evidence="4">
    <location>
        <begin position="24"/>
        <end position="433"/>
    </location>
</feature>
<dbReference type="InterPro" id="IPR015590">
    <property type="entry name" value="Aldehyde_DH_dom"/>
</dbReference>
<dbReference type="InterPro" id="IPR029510">
    <property type="entry name" value="Ald_DH_CS_GLU"/>
</dbReference>
<dbReference type="PANTHER" id="PTHR43570:SF20">
    <property type="entry name" value="ALDEHYDE DEHYDROGENASE ALDX-RELATED"/>
    <property type="match status" value="1"/>
</dbReference>
<dbReference type="Gene3D" id="3.40.309.10">
    <property type="entry name" value="Aldehyde Dehydrogenase, Chain A, domain 2"/>
    <property type="match status" value="1"/>
</dbReference>
<dbReference type="InterPro" id="IPR016162">
    <property type="entry name" value="Ald_DH_N"/>
</dbReference>
<dbReference type="EMBL" id="MLJW01000333">
    <property type="protein sequence ID" value="OIQ89357.1"/>
    <property type="molecule type" value="Genomic_DNA"/>
</dbReference>
<dbReference type="InterPro" id="IPR016163">
    <property type="entry name" value="Ald_DH_C"/>
</dbReference>
<dbReference type="PIRSF" id="PIRSF036492">
    <property type="entry name" value="ALDH"/>
    <property type="match status" value="1"/>
</dbReference>
<dbReference type="Gene3D" id="3.40.605.10">
    <property type="entry name" value="Aldehyde Dehydrogenase, Chain A, domain 1"/>
    <property type="match status" value="1"/>
</dbReference>
<dbReference type="GO" id="GO:0005737">
    <property type="term" value="C:cytoplasm"/>
    <property type="evidence" value="ECO:0007669"/>
    <property type="project" value="TreeGrafter"/>
</dbReference>
<comment type="similarity">
    <text evidence="1">Belongs to the aldehyde dehydrogenase family.</text>
</comment>
<dbReference type="PROSITE" id="PS00070">
    <property type="entry name" value="ALDEHYDE_DEHYDR_CYS"/>
    <property type="match status" value="1"/>
</dbReference>
<reference evidence="5" key="1">
    <citation type="submission" date="2016-10" db="EMBL/GenBank/DDBJ databases">
        <title>Sequence of Gallionella enrichment culture.</title>
        <authorList>
            <person name="Poehlein A."/>
            <person name="Muehling M."/>
            <person name="Daniel R."/>
        </authorList>
    </citation>
    <scope>NUCLEOTIDE SEQUENCE</scope>
</reference>
<evidence type="ECO:0000256" key="3">
    <source>
        <dbReference type="ARBA" id="ARBA00023027"/>
    </source>
</evidence>
<dbReference type="GO" id="GO:0050269">
    <property type="term" value="F:coniferyl-aldehyde dehydrogenase [NAD(P)+] activity"/>
    <property type="evidence" value="ECO:0007669"/>
    <property type="project" value="UniProtKB-EC"/>
</dbReference>
<gene>
    <name evidence="5" type="primary">calB_5</name>
    <name evidence="5" type="ORF">GALL_287330</name>
</gene>
<dbReference type="GO" id="GO:0006081">
    <property type="term" value="P:aldehyde metabolic process"/>
    <property type="evidence" value="ECO:0007669"/>
    <property type="project" value="InterPro"/>
</dbReference>